<accession>A0ABR5APS8</accession>
<keyword evidence="4" id="KW-1003">Cell membrane</keyword>
<keyword evidence="8 9" id="KW-0472">Membrane</keyword>
<feature type="transmembrane region" description="Helical" evidence="9">
    <location>
        <begin position="40"/>
        <end position="63"/>
    </location>
</feature>
<dbReference type="PANTHER" id="PTHR30588:SF0">
    <property type="entry name" value="BRANCHED-CHAIN AMINO ACID PERMEASE BRNQ"/>
    <property type="match status" value="1"/>
</dbReference>
<evidence type="ECO:0000256" key="9">
    <source>
        <dbReference type="RuleBase" id="RU362122"/>
    </source>
</evidence>
<keyword evidence="6 9" id="KW-0029">Amino-acid transport</keyword>
<feature type="transmembrane region" description="Helical" evidence="9">
    <location>
        <begin position="75"/>
        <end position="91"/>
    </location>
</feature>
<gene>
    <name evidence="10" type="ORF">SD77_2786</name>
</gene>
<sequence length="131" mass="14293">MEYLSNKDMLFISLMLFSLFFGAGNLIFPPLLGQSAGTSLWPSMAGFILSAVGLPILGVVSVAKANGLHSLASRVRPFFFAIFTSMIYLAIGPFLGIPRAGSLAFEMGVSPFLLKEMKKKMKHTTVNRMQQ</sequence>
<evidence type="ECO:0000313" key="11">
    <source>
        <dbReference type="Proteomes" id="UP000031982"/>
    </source>
</evidence>
<dbReference type="EMBL" id="JXLP01000022">
    <property type="protein sequence ID" value="KIL75837.1"/>
    <property type="molecule type" value="Genomic_DNA"/>
</dbReference>
<keyword evidence="3 9" id="KW-0813">Transport</keyword>
<keyword evidence="11" id="KW-1185">Reference proteome</keyword>
<name>A0ABR5APS8_BACBA</name>
<proteinExistence type="inferred from homology"/>
<keyword evidence="7 9" id="KW-1133">Transmembrane helix</keyword>
<comment type="function">
    <text evidence="9">Component of the transport system for branched-chain amino acids.</text>
</comment>
<keyword evidence="5 9" id="KW-0812">Transmembrane</keyword>
<comment type="caution">
    <text evidence="10">The sequence shown here is derived from an EMBL/GenBank/DDBJ whole genome shotgun (WGS) entry which is preliminary data.</text>
</comment>
<evidence type="ECO:0000256" key="2">
    <source>
        <dbReference type="ARBA" id="ARBA00008540"/>
    </source>
</evidence>
<dbReference type="Pfam" id="PF05525">
    <property type="entry name" value="Branch_AA_trans"/>
    <property type="match status" value="1"/>
</dbReference>
<comment type="caution">
    <text evidence="9">Lacks conserved residue(s) required for the propagation of feature annotation.</text>
</comment>
<evidence type="ECO:0000256" key="1">
    <source>
        <dbReference type="ARBA" id="ARBA00004651"/>
    </source>
</evidence>
<evidence type="ECO:0000256" key="7">
    <source>
        <dbReference type="ARBA" id="ARBA00022989"/>
    </source>
</evidence>
<dbReference type="PANTHER" id="PTHR30588">
    <property type="entry name" value="BRANCHED-CHAIN AMINO ACID TRANSPORT SYSTEM 2 CARRIER PROTEIN"/>
    <property type="match status" value="1"/>
</dbReference>
<evidence type="ECO:0000256" key="6">
    <source>
        <dbReference type="ARBA" id="ARBA00022970"/>
    </source>
</evidence>
<evidence type="ECO:0000256" key="8">
    <source>
        <dbReference type="ARBA" id="ARBA00023136"/>
    </source>
</evidence>
<comment type="subcellular location">
    <subcellularLocation>
        <location evidence="1 9">Cell membrane</location>
        <topology evidence="1 9">Multi-pass membrane protein</topology>
    </subcellularLocation>
</comment>
<organism evidence="10 11">
    <name type="scientific">Bacillus badius</name>
    <dbReference type="NCBI Taxonomy" id="1455"/>
    <lineage>
        <taxon>Bacteria</taxon>
        <taxon>Bacillati</taxon>
        <taxon>Bacillota</taxon>
        <taxon>Bacilli</taxon>
        <taxon>Bacillales</taxon>
        <taxon>Bacillaceae</taxon>
        <taxon>Pseudobacillus</taxon>
    </lineage>
</organism>
<evidence type="ECO:0000313" key="10">
    <source>
        <dbReference type="EMBL" id="KIL75837.1"/>
    </source>
</evidence>
<feature type="transmembrane region" description="Helical" evidence="9">
    <location>
        <begin position="9"/>
        <end position="28"/>
    </location>
</feature>
<evidence type="ECO:0000256" key="4">
    <source>
        <dbReference type="ARBA" id="ARBA00022475"/>
    </source>
</evidence>
<dbReference type="Proteomes" id="UP000031982">
    <property type="component" value="Unassembled WGS sequence"/>
</dbReference>
<comment type="similarity">
    <text evidence="2 9">Belongs to the branched chain amino acid transporter family.</text>
</comment>
<reference evidence="10 11" key="1">
    <citation type="submission" date="2015-01" db="EMBL/GenBank/DDBJ databases">
        <title>Genome Assembly of Bacillus badius MTCC 1458.</title>
        <authorList>
            <person name="Verma A."/>
            <person name="Khatri I."/>
            <person name="Mual P."/>
            <person name="Subramanian S."/>
            <person name="Krishnamurthi S."/>
        </authorList>
    </citation>
    <scope>NUCLEOTIDE SEQUENCE [LARGE SCALE GENOMIC DNA]</scope>
    <source>
        <strain evidence="10 11">MTCC 1458</strain>
    </source>
</reference>
<protein>
    <recommendedName>
        <fullName evidence="9">Branched-chain amino acid transport system carrier protein</fullName>
    </recommendedName>
</protein>
<dbReference type="InterPro" id="IPR004685">
    <property type="entry name" value="Brnchd-chn_aa_trnsp_Livcs"/>
</dbReference>
<evidence type="ECO:0000256" key="3">
    <source>
        <dbReference type="ARBA" id="ARBA00022448"/>
    </source>
</evidence>
<evidence type="ECO:0000256" key="5">
    <source>
        <dbReference type="ARBA" id="ARBA00022692"/>
    </source>
</evidence>